<keyword evidence="4" id="KW-0949">S-adenosyl-L-methionine</keyword>
<comment type="pathway">
    <text evidence="5">Phospholipid metabolism.</text>
</comment>
<proteinExistence type="predicted"/>
<dbReference type="Proteomes" id="UP000075666">
    <property type="component" value="Unassembled WGS sequence"/>
</dbReference>
<name>A0A150KN35_9BACI</name>
<evidence type="ECO:0000256" key="1">
    <source>
        <dbReference type="ARBA" id="ARBA00005189"/>
    </source>
</evidence>
<comment type="pathway">
    <text evidence="1">Lipid metabolism.</text>
</comment>
<evidence type="ECO:0000256" key="3">
    <source>
        <dbReference type="ARBA" id="ARBA00022679"/>
    </source>
</evidence>
<comment type="caution">
    <text evidence="8">The sequence shown here is derived from an EMBL/GenBank/DDBJ whole genome shotgun (WGS) entry which is preliminary data.</text>
</comment>
<evidence type="ECO:0000256" key="2">
    <source>
        <dbReference type="ARBA" id="ARBA00022603"/>
    </source>
</evidence>
<dbReference type="EMBL" id="LQYN01000073">
    <property type="protein sequence ID" value="KYD00130.1"/>
    <property type="molecule type" value="Genomic_DNA"/>
</dbReference>
<dbReference type="RefSeq" id="WP_066233384.1">
    <property type="nucleotide sequence ID" value="NZ_JARMRX010000018.1"/>
</dbReference>
<dbReference type="SUPFAM" id="SSF53335">
    <property type="entry name" value="S-adenosyl-L-methionine-dependent methyltransferases"/>
    <property type="match status" value="1"/>
</dbReference>
<protein>
    <recommendedName>
        <fullName evidence="7">Methyltransferase domain-containing protein</fullName>
    </recommendedName>
</protein>
<dbReference type="PANTHER" id="PTHR44307:SF2">
    <property type="entry name" value="PHOSPHOETHANOLAMINE METHYLTRANSFERASE ISOFORM X1"/>
    <property type="match status" value="1"/>
</dbReference>
<evidence type="ECO:0000256" key="6">
    <source>
        <dbReference type="ARBA" id="ARBA00047622"/>
    </source>
</evidence>
<evidence type="ECO:0000256" key="5">
    <source>
        <dbReference type="ARBA" id="ARBA00025707"/>
    </source>
</evidence>
<evidence type="ECO:0000313" key="8">
    <source>
        <dbReference type="EMBL" id="KYD00130.1"/>
    </source>
</evidence>
<keyword evidence="9" id="KW-1185">Reference proteome</keyword>
<keyword evidence="3" id="KW-0808">Transferase</keyword>
<feature type="domain" description="Methyltransferase" evidence="7">
    <location>
        <begin position="40"/>
        <end position="132"/>
    </location>
</feature>
<accession>A0A150KN35</accession>
<evidence type="ECO:0000256" key="4">
    <source>
        <dbReference type="ARBA" id="ARBA00022691"/>
    </source>
</evidence>
<dbReference type="GO" id="GO:0032259">
    <property type="term" value="P:methylation"/>
    <property type="evidence" value="ECO:0007669"/>
    <property type="project" value="UniProtKB-KW"/>
</dbReference>
<dbReference type="InterPro" id="IPR023576">
    <property type="entry name" value="UbiE/COQ5_MeTrFase_CS"/>
</dbReference>
<dbReference type="STRING" id="46224.B4102_1142"/>
<dbReference type="GO" id="GO:0000234">
    <property type="term" value="F:phosphoethanolamine N-methyltransferase activity"/>
    <property type="evidence" value="ECO:0007669"/>
    <property type="project" value="UniProtKB-EC"/>
</dbReference>
<dbReference type="PANTHER" id="PTHR44307">
    <property type="entry name" value="PHOSPHOETHANOLAMINE METHYLTRANSFERASE"/>
    <property type="match status" value="1"/>
</dbReference>
<dbReference type="InterPro" id="IPR029063">
    <property type="entry name" value="SAM-dependent_MTases_sf"/>
</dbReference>
<dbReference type="InterPro" id="IPR041698">
    <property type="entry name" value="Methyltransf_25"/>
</dbReference>
<keyword evidence="2" id="KW-0489">Methyltransferase</keyword>
<reference evidence="8 9" key="1">
    <citation type="submission" date="2016-01" db="EMBL/GenBank/DDBJ databases">
        <title>Genome Sequences of Twelve Sporeforming Bacillus Species Isolated from Foods.</title>
        <authorList>
            <person name="Berendsen E.M."/>
            <person name="Wells-Bennik M.H."/>
            <person name="Krawcyk A.O."/>
            <person name="De Jong A."/>
            <person name="Holsappel S."/>
            <person name="Eijlander R.T."/>
            <person name="Kuipers O.P."/>
        </authorList>
    </citation>
    <scope>NUCLEOTIDE SEQUENCE [LARGE SCALE GENOMIC DNA]</scope>
    <source>
        <strain evidence="8 9">B4102</strain>
    </source>
</reference>
<dbReference type="PROSITE" id="PS01184">
    <property type="entry name" value="UBIE_2"/>
    <property type="match status" value="1"/>
</dbReference>
<dbReference type="Pfam" id="PF13649">
    <property type="entry name" value="Methyltransf_25"/>
    <property type="match status" value="1"/>
</dbReference>
<dbReference type="AlphaFoldDB" id="A0A150KN35"/>
<evidence type="ECO:0000259" key="7">
    <source>
        <dbReference type="Pfam" id="PF13649"/>
    </source>
</evidence>
<comment type="catalytic activity">
    <reaction evidence="6">
        <text>phosphoethanolamine + S-adenosyl-L-methionine = N-methylethanolamine phosphate + S-adenosyl-L-homocysteine + H(+)</text>
        <dbReference type="Rhea" id="RHEA:20365"/>
        <dbReference type="ChEBI" id="CHEBI:15378"/>
        <dbReference type="ChEBI" id="CHEBI:57781"/>
        <dbReference type="ChEBI" id="CHEBI:57856"/>
        <dbReference type="ChEBI" id="CHEBI:58190"/>
        <dbReference type="ChEBI" id="CHEBI:59789"/>
        <dbReference type="EC" id="2.1.1.103"/>
    </reaction>
    <physiologicalReaction direction="left-to-right" evidence="6">
        <dbReference type="Rhea" id="RHEA:20366"/>
    </physiologicalReaction>
</comment>
<sequence>MAYSYQDALAYYGVGGAHPGGFSLTKQIFHNENITHTTKILDAGCGTGQTSAYLAEMYKCDVTALDIHPVMIEKAKKRFKERDLPINTIQSSVENIPVSDQTYDYIISESVTVFTNIEKTLTEYFRVLKKGGILITIDMTAEGPLHSSDITMISNVYGISYVLTENEWISLLREVGYRKVNVLHSDSLSSHINKSLEQPEFHISPSIDPKLMEILQNHQNVTSLLANKIGYRIFKSKR</sequence>
<organism evidence="8 9">
    <name type="scientific">Heyndrickxia sporothermodurans</name>
    <dbReference type="NCBI Taxonomy" id="46224"/>
    <lineage>
        <taxon>Bacteria</taxon>
        <taxon>Bacillati</taxon>
        <taxon>Bacillota</taxon>
        <taxon>Bacilli</taxon>
        <taxon>Bacillales</taxon>
        <taxon>Bacillaceae</taxon>
        <taxon>Heyndrickxia</taxon>
    </lineage>
</organism>
<dbReference type="CDD" id="cd02440">
    <property type="entry name" value="AdoMet_MTases"/>
    <property type="match status" value="1"/>
</dbReference>
<gene>
    <name evidence="8" type="ORF">B4102_1142</name>
</gene>
<dbReference type="PATRIC" id="fig|46224.3.peg.3871"/>
<dbReference type="OrthoDB" id="43862at2"/>
<evidence type="ECO:0000313" key="9">
    <source>
        <dbReference type="Proteomes" id="UP000075666"/>
    </source>
</evidence>
<dbReference type="Gene3D" id="3.40.50.150">
    <property type="entry name" value="Vaccinia Virus protein VP39"/>
    <property type="match status" value="1"/>
</dbReference>